<sequence>MTTINITSGNVVTAPAAPIEGSENAVMDRKLSVIQTKQVGKAPTQIPLVSQVGADFEVERPIPLSSQIALTENAWKHGDDRMRVAIVDDVIDEMVDVAVENVHFPEEIAASYEQGRNGLKREYKETSSSFERLCELLALAVTLIGDAVGNKNKMASETAIMASKLVEASGKKMIAAAFDQLGGAIGSFVASGTALAAGVAMQRSATNTNIKNVKTNVKEAQEYQNSARHIERTLSGPRMPQDRRINELKTTSGQTQLVESGSSTQLTPAERDLLARRSDDNYKRAGELEQKSQIVQQKAQATSMGAQVAITSANSIGAVAQTSAGVSAAGKNADAQMLESNSQLLLGLQAAIQQSEGRGEELVRLLMAKIETLLTTEQTAVLNALKG</sequence>
<keyword evidence="2" id="KW-1185">Reference proteome</keyword>
<dbReference type="Proteomes" id="UP001609186">
    <property type="component" value="Unassembled WGS sequence"/>
</dbReference>
<evidence type="ECO:0000313" key="1">
    <source>
        <dbReference type="EMBL" id="MFH5255821.1"/>
    </source>
</evidence>
<accession>A0ABW7LFM2</accession>
<organism evidence="1 2">
    <name type="scientific">Burkholderia semiarida</name>
    <dbReference type="NCBI Taxonomy" id="2843303"/>
    <lineage>
        <taxon>Bacteria</taxon>
        <taxon>Pseudomonadati</taxon>
        <taxon>Pseudomonadota</taxon>
        <taxon>Betaproteobacteria</taxon>
        <taxon>Burkholderiales</taxon>
        <taxon>Burkholderiaceae</taxon>
        <taxon>Burkholderia</taxon>
        <taxon>Burkholderia cepacia complex</taxon>
    </lineage>
</organism>
<reference evidence="1 2" key="1">
    <citation type="submission" date="2024-10" db="EMBL/GenBank/DDBJ databases">
        <title>Burkholderia semiarida in Mexico.</title>
        <authorList>
            <person name="Estrada P."/>
        </authorList>
    </citation>
    <scope>NUCLEOTIDE SEQUENCE [LARGE SCALE GENOMIC DNA]</scope>
    <source>
        <strain evidence="1 2">CLM7-1</strain>
    </source>
</reference>
<evidence type="ECO:0000313" key="2">
    <source>
        <dbReference type="Proteomes" id="UP001609186"/>
    </source>
</evidence>
<dbReference type="RefSeq" id="WP_395131643.1">
    <property type="nucleotide sequence ID" value="NZ_JBIMPM010000070.1"/>
</dbReference>
<gene>
    <name evidence="1" type="ORF">ACGTRS_31770</name>
</gene>
<name>A0ABW7LFM2_9BURK</name>
<proteinExistence type="predicted"/>
<comment type="caution">
    <text evidence="1">The sequence shown here is derived from an EMBL/GenBank/DDBJ whole genome shotgun (WGS) entry which is preliminary data.</text>
</comment>
<evidence type="ECO:0008006" key="3">
    <source>
        <dbReference type="Google" id="ProtNLM"/>
    </source>
</evidence>
<dbReference type="EMBL" id="JBIMPM010000070">
    <property type="protein sequence ID" value="MFH5255821.1"/>
    <property type="molecule type" value="Genomic_DNA"/>
</dbReference>
<protein>
    <recommendedName>
        <fullName evidence="3">Effector protein BipC</fullName>
    </recommendedName>
</protein>